<proteinExistence type="inferred from homology"/>
<feature type="domain" description="PPM-type phosphatase" evidence="5">
    <location>
        <begin position="12"/>
        <end position="283"/>
    </location>
</feature>
<keyword evidence="2 4" id="KW-0378">Hydrolase</keyword>
<dbReference type="Pfam" id="PF00481">
    <property type="entry name" value="PP2C"/>
    <property type="match status" value="1"/>
</dbReference>
<evidence type="ECO:0000313" key="7">
    <source>
        <dbReference type="EMBL" id="CAD9234527.1"/>
    </source>
</evidence>
<evidence type="ECO:0000256" key="2">
    <source>
        <dbReference type="ARBA" id="ARBA00022801"/>
    </source>
</evidence>
<comment type="similarity">
    <text evidence="4">Belongs to the PP2C family.</text>
</comment>
<evidence type="ECO:0000256" key="3">
    <source>
        <dbReference type="ARBA" id="ARBA00022912"/>
    </source>
</evidence>
<dbReference type="SMART" id="SM00332">
    <property type="entry name" value="PP2Cc"/>
    <property type="match status" value="1"/>
</dbReference>
<dbReference type="InterPro" id="IPR000222">
    <property type="entry name" value="PP2C_BS"/>
</dbReference>
<sequence length="283" mass="30972">MLRGVFLEKPRGYCPAETVGRTRLGSIHEEHKLPNQDAWMGFDDPKFSFAGVFDGHGEGGERISELAAMVVSDRLKVLLGSDPQADLEKTLREAILAGSNAVDSLSVSVSAGCTASVVIVRGSECVVGTIGDSTVLVMTVKGHFTSALKPKYKTKNHRVDLPSERDRILSFGGKIFEAYVLDKEDQTKGLMITRTMGDTDMRRNGVSSEPEIKKLELKVADRFILLATDGLWDSDILLTFQGTCDIVSHTFKAGNLEVVLDELMQRTAEIATDDDCTIVCMRL</sequence>
<keyword evidence="1" id="KW-0479">Metal-binding</keyword>
<evidence type="ECO:0000256" key="1">
    <source>
        <dbReference type="ARBA" id="ARBA00022723"/>
    </source>
</evidence>
<dbReference type="CDD" id="cd00143">
    <property type="entry name" value="PP2Cc"/>
    <property type="match status" value="1"/>
</dbReference>
<dbReference type="GO" id="GO:0046872">
    <property type="term" value="F:metal ion binding"/>
    <property type="evidence" value="ECO:0007669"/>
    <property type="project" value="UniProtKB-KW"/>
</dbReference>
<dbReference type="Gene3D" id="3.60.40.10">
    <property type="entry name" value="PPM-type phosphatase domain"/>
    <property type="match status" value="1"/>
</dbReference>
<name>A0A6T6CQC0_9RHOD</name>
<dbReference type="SUPFAM" id="SSF81606">
    <property type="entry name" value="PP2C-like"/>
    <property type="match status" value="1"/>
</dbReference>
<dbReference type="AlphaFoldDB" id="A0A6T6CQC0"/>
<reference evidence="6" key="1">
    <citation type="submission" date="2021-01" db="EMBL/GenBank/DDBJ databases">
        <authorList>
            <person name="Corre E."/>
            <person name="Pelletier E."/>
            <person name="Niang G."/>
            <person name="Scheremetjew M."/>
            <person name="Finn R."/>
            <person name="Kale V."/>
            <person name="Holt S."/>
            <person name="Cochrane G."/>
            <person name="Meng A."/>
            <person name="Brown T."/>
            <person name="Cohen L."/>
        </authorList>
    </citation>
    <scope>NUCLEOTIDE SEQUENCE</scope>
    <source>
        <strain evidence="6">SAG 36.94</strain>
    </source>
</reference>
<dbReference type="PROSITE" id="PS01032">
    <property type="entry name" value="PPM_1"/>
    <property type="match status" value="1"/>
</dbReference>
<organism evidence="6">
    <name type="scientific">Compsopogon caeruleus</name>
    <dbReference type="NCBI Taxonomy" id="31354"/>
    <lineage>
        <taxon>Eukaryota</taxon>
        <taxon>Rhodophyta</taxon>
        <taxon>Compsopogonophyceae</taxon>
        <taxon>Compsopogonales</taxon>
        <taxon>Compsopogonaceae</taxon>
        <taxon>Compsopogon</taxon>
    </lineage>
</organism>
<accession>A0A6T6CQC0</accession>
<dbReference type="GO" id="GO:0004722">
    <property type="term" value="F:protein serine/threonine phosphatase activity"/>
    <property type="evidence" value="ECO:0007669"/>
    <property type="project" value="InterPro"/>
</dbReference>
<dbReference type="EMBL" id="HBGH01011901">
    <property type="protein sequence ID" value="CAD9234527.1"/>
    <property type="molecule type" value="Transcribed_RNA"/>
</dbReference>
<gene>
    <name evidence="6" type="ORF">CCAE0312_LOCUS6615</name>
    <name evidence="7" type="ORF">CCAE0312_LOCUS6616</name>
</gene>
<evidence type="ECO:0000256" key="4">
    <source>
        <dbReference type="RuleBase" id="RU003465"/>
    </source>
</evidence>
<protein>
    <recommendedName>
        <fullName evidence="5">PPM-type phosphatase domain-containing protein</fullName>
    </recommendedName>
</protein>
<dbReference type="InterPro" id="IPR015655">
    <property type="entry name" value="PP2C"/>
</dbReference>
<keyword evidence="3 4" id="KW-0904">Protein phosphatase</keyword>
<evidence type="ECO:0000259" key="5">
    <source>
        <dbReference type="PROSITE" id="PS51746"/>
    </source>
</evidence>
<dbReference type="PROSITE" id="PS51746">
    <property type="entry name" value="PPM_2"/>
    <property type="match status" value="1"/>
</dbReference>
<dbReference type="InterPro" id="IPR036457">
    <property type="entry name" value="PPM-type-like_dom_sf"/>
</dbReference>
<dbReference type="EMBL" id="HBGH01011900">
    <property type="protein sequence ID" value="CAD9234526.1"/>
    <property type="molecule type" value="Transcribed_RNA"/>
</dbReference>
<evidence type="ECO:0000313" key="6">
    <source>
        <dbReference type="EMBL" id="CAD9234526.1"/>
    </source>
</evidence>
<dbReference type="InterPro" id="IPR001932">
    <property type="entry name" value="PPM-type_phosphatase-like_dom"/>
</dbReference>
<dbReference type="PANTHER" id="PTHR47992">
    <property type="entry name" value="PROTEIN PHOSPHATASE"/>
    <property type="match status" value="1"/>
</dbReference>